<proteinExistence type="predicted"/>
<sequence length="267" mass="29824">MSCVSTNDELINVEVGLDEPCEDIPQTNNELTDLALSHYLSLVNLTDRKELKRKDKKAFRKQAMASLTIITTQSNNIAQLEGRISELEKNVAIQEMEKTLATKAGTHQTLISEAVAREAEKILPAMASAQAQTPTYAEMATLRAKEPGSKVPDTRERSKSRQKPAMKTDKKFLTAIKSMDTTASSNSTKAAVQSKINIKRAKIGIKNVKFIKNGGLLVETESEEDLDKLIEEFKQIVELNNKYTINKPIARKPQIIYFDVSKNLEEK</sequence>
<evidence type="ECO:0000313" key="4">
    <source>
        <dbReference type="Proteomes" id="UP001054837"/>
    </source>
</evidence>
<feature type="compositionally biased region" description="Basic and acidic residues" evidence="2">
    <location>
        <begin position="144"/>
        <end position="159"/>
    </location>
</feature>
<dbReference type="Proteomes" id="UP001054837">
    <property type="component" value="Unassembled WGS sequence"/>
</dbReference>
<evidence type="ECO:0000256" key="1">
    <source>
        <dbReference type="SAM" id="Coils"/>
    </source>
</evidence>
<keyword evidence="1" id="KW-0175">Coiled coil</keyword>
<protein>
    <submittedName>
        <fullName evidence="3">Uncharacterized protein</fullName>
    </submittedName>
</protein>
<keyword evidence="4" id="KW-1185">Reference proteome</keyword>
<evidence type="ECO:0000256" key="2">
    <source>
        <dbReference type="SAM" id="MobiDB-lite"/>
    </source>
</evidence>
<organism evidence="3 4">
    <name type="scientific">Caerostris darwini</name>
    <dbReference type="NCBI Taxonomy" id="1538125"/>
    <lineage>
        <taxon>Eukaryota</taxon>
        <taxon>Metazoa</taxon>
        <taxon>Ecdysozoa</taxon>
        <taxon>Arthropoda</taxon>
        <taxon>Chelicerata</taxon>
        <taxon>Arachnida</taxon>
        <taxon>Araneae</taxon>
        <taxon>Araneomorphae</taxon>
        <taxon>Entelegynae</taxon>
        <taxon>Araneoidea</taxon>
        <taxon>Araneidae</taxon>
        <taxon>Caerostris</taxon>
    </lineage>
</organism>
<comment type="caution">
    <text evidence="3">The sequence shown here is derived from an EMBL/GenBank/DDBJ whole genome shotgun (WGS) entry which is preliminary data.</text>
</comment>
<dbReference type="EMBL" id="BPLQ01002024">
    <property type="protein sequence ID" value="GIX87703.1"/>
    <property type="molecule type" value="Genomic_DNA"/>
</dbReference>
<reference evidence="3 4" key="1">
    <citation type="submission" date="2021-06" db="EMBL/GenBank/DDBJ databases">
        <title>Caerostris darwini draft genome.</title>
        <authorList>
            <person name="Kono N."/>
            <person name="Arakawa K."/>
        </authorList>
    </citation>
    <scope>NUCLEOTIDE SEQUENCE [LARGE SCALE GENOMIC DNA]</scope>
</reference>
<gene>
    <name evidence="3" type="ORF">CDAR_617011</name>
</gene>
<feature type="region of interest" description="Disordered" evidence="2">
    <location>
        <begin position="144"/>
        <end position="168"/>
    </location>
</feature>
<dbReference type="AlphaFoldDB" id="A0AAV4NSN0"/>
<name>A0AAV4NSN0_9ARAC</name>
<accession>A0AAV4NSN0</accession>
<feature type="coiled-coil region" evidence="1">
    <location>
        <begin position="70"/>
        <end position="97"/>
    </location>
</feature>
<evidence type="ECO:0000313" key="3">
    <source>
        <dbReference type="EMBL" id="GIX87703.1"/>
    </source>
</evidence>